<feature type="domain" description="Polysaccharide export protein N-terminal" evidence="4">
    <location>
        <begin position="173"/>
        <end position="245"/>
    </location>
</feature>
<gene>
    <name evidence="6" type="ORF">DBT_1995</name>
</gene>
<dbReference type="Gene3D" id="3.10.560.10">
    <property type="entry name" value="Outer membrane lipoprotein wza domain like"/>
    <property type="match status" value="7"/>
</dbReference>
<dbReference type="Pfam" id="PF02563">
    <property type="entry name" value="Poly_export"/>
    <property type="match status" value="1"/>
</dbReference>
<reference evidence="6 7" key="1">
    <citation type="submission" date="2016-06" db="EMBL/GenBank/DDBJ databases">
        <title>Respiratory ammonification of nitrate coupled to the oxidation of elemental sulfur in deep-sea autotrophic thermophilic bacteria.</title>
        <authorList>
            <person name="Slobodkina G.B."/>
            <person name="Mardanov A.V."/>
            <person name="Ravin N.V."/>
            <person name="Frolova A.A."/>
            <person name="Viryasiv M.B."/>
            <person name="Chernyh N.A."/>
            <person name="Bonch-Osmolovskaya E.A."/>
            <person name="Slobodkin A.I."/>
        </authorList>
    </citation>
    <scope>NUCLEOTIDE SEQUENCE [LARGE SCALE GENOMIC DNA]</scope>
    <source>
        <strain evidence="6 7">S69</strain>
    </source>
</reference>
<dbReference type="RefSeq" id="WP_067619699.1">
    <property type="nucleotide sequence ID" value="NZ_MAGO01000010.1"/>
</dbReference>
<dbReference type="OrthoDB" id="9815244at2"/>
<sequence>MRFRPLFPLFIIFLLILTVNADAEGLSGGITPGTIPQAVIEKAKAAITSGAVSPTEVKTLKQKFEAGTLTPQEIEQGRRILEGREGGAENTQRPTAQDSGSKPGQRQENKKKKHKDEEYNDGDLTWQPSRMPPDMATLLAMEPQEKPLPRLPYFGYDLFRNPPSTFAPITNVPVPGDYPLGPGDEIVVFLWGRLDETMHLVVDRDGMLNVPHVGPIPVLGLNFDDARKVVQQKLEAITGVNARVSMGRLRSIRVFVLGEVANPGLYTVSALSTLTNALLASGGPTKLGTLRRVELKRKGKVVSTVDFYELLLKGKISGDKKLLPGDVIFVPGSGPRVSVYGNVRRPAVYELSDKKDLGTVFDLAGGIRPTAYVQRIQVERLYKHEMQIVLDLKESDWAKYRDFPLEDGDVIKVFSIVPTSVNAVFLFGNVVRPGKYAWHEGMKLSELIPNKEALAIDAALDYGLIKRYHQDTMTTELIPFRPSGLLSGNSADDLTLEPLDEIYIFNRWYFEDPPWVTVQGEVRKPGTYRVDDTTRLKDVIHLAGGPTRDAYLHLAHIYRIDKKTHKRRVLFVDLEKALKGDEKENLILEPRDRVVVHSVQEMVPLQSVSISGEVNRPGTYPYAANMTLRDLLLVAGNVKETAYLEQGEIMRFVVTPGQDVKTELVTFNVREALSGKKEANLRLNPYDAVFIKRIPEWRETWRVSVQGEVNFPGTYSITKGERLSMLLERCGGFTEEAYPRGIIFTRESVRKLQEKRLRELTERMQAEIARLSSEEMQSSLSKDEAEQARFTISSLNMLVSKLSQAKPNGRIVIKIRDIESLKGTTQDLILEDGDTLIVPRRPQTVTVIGQVYNPNAMLFDPEHPEAGYYLSLAGGLTNRADKKELYIVRADGTVESTKARKFFAWNRDSFRFSFGRGIEHVKLMPGDTIIVPERLKYPSYMKNLKDITEMLYHMAIAVGVLKRL</sequence>
<evidence type="ECO:0000259" key="5">
    <source>
        <dbReference type="Pfam" id="PF10531"/>
    </source>
</evidence>
<feature type="region of interest" description="Disordered" evidence="3">
    <location>
        <begin position="83"/>
        <end position="130"/>
    </location>
</feature>
<dbReference type="PANTHER" id="PTHR33619">
    <property type="entry name" value="POLYSACCHARIDE EXPORT PROTEIN GFCE-RELATED"/>
    <property type="match status" value="1"/>
</dbReference>
<feature type="coiled-coil region" evidence="2">
    <location>
        <begin position="750"/>
        <end position="777"/>
    </location>
</feature>
<dbReference type="GO" id="GO:0015159">
    <property type="term" value="F:polysaccharide transmembrane transporter activity"/>
    <property type="evidence" value="ECO:0007669"/>
    <property type="project" value="InterPro"/>
</dbReference>
<keyword evidence="7" id="KW-1185">Reference proteome</keyword>
<feature type="domain" description="Soluble ligand binding" evidence="5">
    <location>
        <begin position="608"/>
        <end position="652"/>
    </location>
</feature>
<evidence type="ECO:0000256" key="2">
    <source>
        <dbReference type="SAM" id="Coils"/>
    </source>
</evidence>
<feature type="domain" description="Soluble ligand binding" evidence="5">
    <location>
        <begin position="703"/>
        <end position="746"/>
    </location>
</feature>
<dbReference type="Proteomes" id="UP000093080">
    <property type="component" value="Unassembled WGS sequence"/>
</dbReference>
<evidence type="ECO:0000313" key="7">
    <source>
        <dbReference type="Proteomes" id="UP000093080"/>
    </source>
</evidence>
<organism evidence="6 7">
    <name type="scientific">Dissulfuribacter thermophilus</name>
    <dbReference type="NCBI Taxonomy" id="1156395"/>
    <lineage>
        <taxon>Bacteria</taxon>
        <taxon>Pseudomonadati</taxon>
        <taxon>Thermodesulfobacteriota</taxon>
        <taxon>Dissulfuribacteria</taxon>
        <taxon>Dissulfuribacterales</taxon>
        <taxon>Dissulfuribacteraceae</taxon>
        <taxon>Dissulfuribacter</taxon>
    </lineage>
</organism>
<dbReference type="EMBL" id="MAGO01000010">
    <property type="protein sequence ID" value="OCC14680.1"/>
    <property type="molecule type" value="Genomic_DNA"/>
</dbReference>
<feature type="domain" description="Soluble ligand binding" evidence="5">
    <location>
        <begin position="516"/>
        <end position="562"/>
    </location>
</feature>
<dbReference type="InterPro" id="IPR049712">
    <property type="entry name" value="Poly_export"/>
</dbReference>
<dbReference type="AlphaFoldDB" id="A0A1B9F424"/>
<evidence type="ECO:0000313" key="6">
    <source>
        <dbReference type="EMBL" id="OCC14680.1"/>
    </source>
</evidence>
<keyword evidence="2" id="KW-0175">Coiled coil</keyword>
<feature type="compositionally biased region" description="Polar residues" evidence="3">
    <location>
        <begin position="89"/>
        <end position="106"/>
    </location>
</feature>
<dbReference type="InterPro" id="IPR019554">
    <property type="entry name" value="Soluble_ligand-bd"/>
</dbReference>
<comment type="caution">
    <text evidence="6">The sequence shown here is derived from an EMBL/GenBank/DDBJ whole genome shotgun (WGS) entry which is preliminary data.</text>
</comment>
<dbReference type="InterPro" id="IPR003715">
    <property type="entry name" value="Poly_export_N"/>
</dbReference>
<dbReference type="Pfam" id="PF10531">
    <property type="entry name" value="SLBB"/>
    <property type="match status" value="5"/>
</dbReference>
<evidence type="ECO:0000259" key="4">
    <source>
        <dbReference type="Pfam" id="PF02563"/>
    </source>
</evidence>
<feature type="domain" description="Soluble ligand binding" evidence="5">
    <location>
        <begin position="253"/>
        <end position="300"/>
    </location>
</feature>
<feature type="domain" description="Soluble ligand binding" evidence="5">
    <location>
        <begin position="337"/>
        <end position="388"/>
    </location>
</feature>
<accession>A0A1B9F424</accession>
<name>A0A1B9F424_9BACT</name>
<keyword evidence="1" id="KW-0732">Signal</keyword>
<dbReference type="PANTHER" id="PTHR33619:SF3">
    <property type="entry name" value="POLYSACCHARIDE EXPORT PROTEIN GFCE-RELATED"/>
    <property type="match status" value="1"/>
</dbReference>
<dbReference type="STRING" id="1156395.DBT_1995"/>
<proteinExistence type="predicted"/>
<protein>
    <submittedName>
        <fullName evidence="6">Capsule polysaccharide export protein</fullName>
    </submittedName>
</protein>
<evidence type="ECO:0000256" key="1">
    <source>
        <dbReference type="ARBA" id="ARBA00022729"/>
    </source>
</evidence>
<evidence type="ECO:0000256" key="3">
    <source>
        <dbReference type="SAM" id="MobiDB-lite"/>
    </source>
</evidence>